<dbReference type="InterPro" id="IPR003593">
    <property type="entry name" value="AAA+_ATPase"/>
</dbReference>
<reference evidence="5 6" key="1">
    <citation type="submission" date="2020-07" db="EMBL/GenBank/DDBJ databases">
        <title>Novel species isolated from subtropical streams in China.</title>
        <authorList>
            <person name="Lu H."/>
        </authorList>
    </citation>
    <scope>NUCLEOTIDE SEQUENCE [LARGE SCALE GENOMIC DNA]</scope>
    <source>
        <strain evidence="5 6">LX47W</strain>
    </source>
</reference>
<dbReference type="InterPro" id="IPR045006">
    <property type="entry name" value="CHLI-like"/>
</dbReference>
<feature type="domain" description="MCM C-terminal AAA(+) ATPase" evidence="4">
    <location>
        <begin position="292"/>
        <end position="350"/>
    </location>
</feature>
<evidence type="ECO:0000313" key="5">
    <source>
        <dbReference type="EMBL" id="MBA5688616.1"/>
    </source>
</evidence>
<dbReference type="NCBIfam" id="NF007365">
    <property type="entry name" value="PRK09862.1"/>
    <property type="match status" value="1"/>
</dbReference>
<dbReference type="GO" id="GO:0003677">
    <property type="term" value="F:DNA binding"/>
    <property type="evidence" value="ECO:0007669"/>
    <property type="project" value="InterPro"/>
</dbReference>
<sequence>MSLAVLKSRALAGMEAPEVNVEVHLANGLPSFTIVGLPDTEVKEARDRVRAAIQNSGFEMPAFRITVNLAPADLPKESGRFDLPIALGILAASRQIPANRLHHYEFAGELSLSGELRPIRGALAMSYAMLRGENRYAFILPQANANEAALAGGTVIHPALSLLQVCAHFSSTDAAATLPRHVAQLAVTRRDYPDFADVKGQTLPKRVLEIAAAGCHSVLLVGPPGAGKTMLASRFPGLLPSMTDAEALEAATVQSITGEFRAEQWKQRPFRAPHHTASGIALVGGGSVPRPGEISLAHHGVLFLDELPEFDRRVLEVLREPMESGHITISRAARQADFPARFQLIAAMNPCPCGYLGHPGGTCHCPMDAIVRYQNRISGPLLDRIDMQIEVGPVEPEVLAAEVDGEPSATILSRVERAYQRQLRRQDKSNQQLTTREIDQFCKLDRASERRLRTSMKHFHWSGRAYHRVLRVARTIADLAGSEAIRNEHISEAIQYRRVLRQG</sequence>
<dbReference type="Gene3D" id="3.30.230.10">
    <property type="match status" value="1"/>
</dbReference>
<keyword evidence="3" id="KW-0067">ATP-binding</keyword>
<dbReference type="Pfam" id="PF13335">
    <property type="entry name" value="Mg_chelatase_C"/>
    <property type="match status" value="1"/>
</dbReference>
<dbReference type="InterPro" id="IPR027417">
    <property type="entry name" value="P-loop_NTPase"/>
</dbReference>
<dbReference type="PROSITE" id="PS50051">
    <property type="entry name" value="MCM_2"/>
    <property type="match status" value="1"/>
</dbReference>
<dbReference type="InterPro" id="IPR001208">
    <property type="entry name" value="MCM_dom"/>
</dbReference>
<dbReference type="PANTHER" id="PTHR32039">
    <property type="entry name" value="MAGNESIUM-CHELATASE SUBUNIT CHLI"/>
    <property type="match status" value="1"/>
</dbReference>
<comment type="similarity">
    <text evidence="1">Belongs to the Mg-chelatase subunits D/I family. ComM subfamily.</text>
</comment>
<evidence type="ECO:0000259" key="4">
    <source>
        <dbReference type="PROSITE" id="PS50051"/>
    </source>
</evidence>
<keyword evidence="2" id="KW-0547">Nucleotide-binding</keyword>
<proteinExistence type="inferred from homology"/>
<dbReference type="SUPFAM" id="SSF54211">
    <property type="entry name" value="Ribosomal protein S5 domain 2-like"/>
    <property type="match status" value="1"/>
</dbReference>
<dbReference type="SUPFAM" id="SSF52540">
    <property type="entry name" value="P-loop containing nucleoside triphosphate hydrolases"/>
    <property type="match status" value="1"/>
</dbReference>
<dbReference type="SMART" id="SM00382">
    <property type="entry name" value="AAA"/>
    <property type="match status" value="1"/>
</dbReference>
<evidence type="ECO:0000313" key="6">
    <source>
        <dbReference type="Proteomes" id="UP000573499"/>
    </source>
</evidence>
<dbReference type="AlphaFoldDB" id="A0A7W2FBD2"/>
<accession>A0A7W2FBD2</accession>
<dbReference type="InterPro" id="IPR020568">
    <property type="entry name" value="Ribosomal_Su5_D2-typ_SF"/>
</dbReference>
<dbReference type="EMBL" id="JACEZU010000007">
    <property type="protein sequence ID" value="MBA5688616.1"/>
    <property type="molecule type" value="Genomic_DNA"/>
</dbReference>
<dbReference type="Gene3D" id="3.40.50.300">
    <property type="entry name" value="P-loop containing nucleotide triphosphate hydrolases"/>
    <property type="match status" value="1"/>
</dbReference>
<dbReference type="InterPro" id="IPR000523">
    <property type="entry name" value="Mg_chelatse_chII-like_cat_dom"/>
</dbReference>
<comment type="caution">
    <text evidence="5">The sequence shown here is derived from an EMBL/GenBank/DDBJ whole genome shotgun (WGS) entry which is preliminary data.</text>
</comment>
<dbReference type="PANTHER" id="PTHR32039:SF7">
    <property type="entry name" value="COMPETENCE PROTEIN COMM"/>
    <property type="match status" value="1"/>
</dbReference>
<evidence type="ECO:0000256" key="2">
    <source>
        <dbReference type="ARBA" id="ARBA00022741"/>
    </source>
</evidence>
<dbReference type="RefSeq" id="WP_182154436.1">
    <property type="nucleotide sequence ID" value="NZ_JACEZU010000007.1"/>
</dbReference>
<dbReference type="Proteomes" id="UP000573499">
    <property type="component" value="Unassembled WGS sequence"/>
</dbReference>
<keyword evidence="6" id="KW-1185">Reference proteome</keyword>
<dbReference type="Pfam" id="PF01078">
    <property type="entry name" value="Mg_chelatase"/>
    <property type="match status" value="1"/>
</dbReference>
<dbReference type="NCBIfam" id="TIGR00368">
    <property type="entry name" value="YifB family Mg chelatase-like AAA ATPase"/>
    <property type="match status" value="1"/>
</dbReference>
<name>A0A7W2FBD2_9BURK</name>
<dbReference type="InterPro" id="IPR004482">
    <property type="entry name" value="Mg_chelat-rel"/>
</dbReference>
<dbReference type="InterPro" id="IPR014721">
    <property type="entry name" value="Ribsml_uS5_D2-typ_fold_subgr"/>
</dbReference>
<evidence type="ECO:0000256" key="1">
    <source>
        <dbReference type="ARBA" id="ARBA00006354"/>
    </source>
</evidence>
<dbReference type="Pfam" id="PF13541">
    <property type="entry name" value="ChlI"/>
    <property type="match status" value="1"/>
</dbReference>
<dbReference type="GO" id="GO:0005524">
    <property type="term" value="F:ATP binding"/>
    <property type="evidence" value="ECO:0007669"/>
    <property type="project" value="UniProtKB-KW"/>
</dbReference>
<dbReference type="InterPro" id="IPR025158">
    <property type="entry name" value="Mg_chelat-rel_C"/>
</dbReference>
<gene>
    <name evidence="5" type="ORF">H3H39_16335</name>
</gene>
<evidence type="ECO:0000256" key="3">
    <source>
        <dbReference type="ARBA" id="ARBA00022840"/>
    </source>
</evidence>
<dbReference type="PRINTS" id="PR01657">
    <property type="entry name" value="MCMFAMILY"/>
</dbReference>
<protein>
    <submittedName>
        <fullName evidence="5">YifB family Mg chelatase-like AAA ATPase</fullName>
    </submittedName>
</protein>
<organism evidence="5 6">
    <name type="scientific">Rugamonas apoptosis</name>
    <dbReference type="NCBI Taxonomy" id="2758570"/>
    <lineage>
        <taxon>Bacteria</taxon>
        <taxon>Pseudomonadati</taxon>
        <taxon>Pseudomonadota</taxon>
        <taxon>Betaproteobacteria</taxon>
        <taxon>Burkholderiales</taxon>
        <taxon>Oxalobacteraceae</taxon>
        <taxon>Telluria group</taxon>
        <taxon>Rugamonas</taxon>
    </lineage>
</organism>